<geneLocation type="plasmid" evidence="1">
    <name>pUJ-84KPC</name>
</geneLocation>
<organism evidence="1">
    <name type="scientific">Klebsiella pneumoniae</name>
    <dbReference type="NCBI Taxonomy" id="573"/>
    <lineage>
        <taxon>Bacteria</taxon>
        <taxon>Pseudomonadati</taxon>
        <taxon>Pseudomonadota</taxon>
        <taxon>Gammaproteobacteria</taxon>
        <taxon>Enterobacterales</taxon>
        <taxon>Enterobacteriaceae</taxon>
        <taxon>Klebsiella/Raoultella group</taxon>
        <taxon>Klebsiella</taxon>
        <taxon>Klebsiella pneumoniae complex</taxon>
    </lineage>
</organism>
<dbReference type="AlphaFoldDB" id="A0A2P1BPF6"/>
<keyword evidence="1" id="KW-0614">Plasmid</keyword>
<sequence>MRDSARSCSPLTSGRNYQERRVIADQLRFTDTPVRRWFDRRVLREMVRRARASELRSAARHQGRDPPLSACRHRRCGAIRMSPCRLRVHRPVSGPFVNTTLCYRRAVCWLCRAFTLARQPQGWSSLAPPSPDKAVAGLPLPPARFTRPHPSGLALFRVCRVATSASALPVVEKGERNPVFNLLHRDGLCRAFTLARPLQMQVR</sequence>
<proteinExistence type="predicted"/>
<protein>
    <submittedName>
        <fullName evidence="1">Uncharacterized protein</fullName>
    </submittedName>
</protein>
<dbReference type="EMBL" id="MG700550">
    <property type="protein sequence ID" value="AVI43624.1"/>
    <property type="molecule type" value="Genomic_DNA"/>
</dbReference>
<evidence type="ECO:0000313" key="1">
    <source>
        <dbReference type="EMBL" id="AVI43624.1"/>
    </source>
</evidence>
<accession>A0A2P1BPF6</accession>
<name>A0A2P1BPF6_KLEPN</name>
<reference evidence="1" key="1">
    <citation type="submission" date="2017-12" db="EMBL/GenBank/DDBJ databases">
        <title>Insights into the successfully spreading KPC-encoding IncII plasmids.</title>
        <authorList>
            <person name="Brandt C."/>
            <person name="Pletz M.W."/>
            <person name="Makarewicz O."/>
        </authorList>
    </citation>
    <scope>NUCLEOTIDE SEQUENCE</scope>
    <source>
        <strain evidence="1">St015788/2</strain>
        <plasmid evidence="1">pUJ-84KPC</plasmid>
    </source>
</reference>